<dbReference type="InterPro" id="IPR005135">
    <property type="entry name" value="Endo/exonuclease/phosphatase"/>
</dbReference>
<keyword evidence="1" id="KW-0732">Signal</keyword>
<dbReference type="InterPro" id="IPR036691">
    <property type="entry name" value="Endo/exonu/phosph_ase_sf"/>
</dbReference>
<proteinExistence type="predicted"/>
<feature type="chain" id="PRO_5045943126" evidence="1">
    <location>
        <begin position="28"/>
        <end position="268"/>
    </location>
</feature>
<evidence type="ECO:0000313" key="4">
    <source>
        <dbReference type="Proteomes" id="UP001501411"/>
    </source>
</evidence>
<evidence type="ECO:0000256" key="1">
    <source>
        <dbReference type="SAM" id="SignalP"/>
    </source>
</evidence>
<dbReference type="EMBL" id="BAABIQ010000001">
    <property type="protein sequence ID" value="GAA4778245.1"/>
    <property type="molecule type" value="Genomic_DNA"/>
</dbReference>
<evidence type="ECO:0000313" key="3">
    <source>
        <dbReference type="EMBL" id="GAA4778245.1"/>
    </source>
</evidence>
<dbReference type="InterPro" id="IPR051916">
    <property type="entry name" value="GPI-anchor_lipid_remodeler"/>
</dbReference>
<accession>A0ABP9AEQ4</accession>
<name>A0ABP9AEQ4_9SPHI</name>
<dbReference type="Gene3D" id="3.60.10.10">
    <property type="entry name" value="Endonuclease/exonuclease/phosphatase"/>
    <property type="match status" value="1"/>
</dbReference>
<evidence type="ECO:0000259" key="2">
    <source>
        <dbReference type="Pfam" id="PF03372"/>
    </source>
</evidence>
<organism evidence="3 4">
    <name type="scientific">Olivibacter ginsenosidimutans</name>
    <dbReference type="NCBI Taxonomy" id="1176537"/>
    <lineage>
        <taxon>Bacteria</taxon>
        <taxon>Pseudomonadati</taxon>
        <taxon>Bacteroidota</taxon>
        <taxon>Sphingobacteriia</taxon>
        <taxon>Sphingobacteriales</taxon>
        <taxon>Sphingobacteriaceae</taxon>
        <taxon>Olivibacter</taxon>
    </lineage>
</organism>
<keyword evidence="3" id="KW-0255">Endonuclease</keyword>
<dbReference type="PANTHER" id="PTHR14859">
    <property type="entry name" value="CALCOFLUOR WHITE HYPERSENSITIVE PROTEIN PRECURSOR"/>
    <property type="match status" value="1"/>
</dbReference>
<comment type="caution">
    <text evidence="3">The sequence shown here is derived from an EMBL/GenBank/DDBJ whole genome shotgun (WGS) entry which is preliminary data.</text>
</comment>
<keyword evidence="4" id="KW-1185">Reference proteome</keyword>
<dbReference type="Pfam" id="PF03372">
    <property type="entry name" value="Exo_endo_phos"/>
    <property type="match status" value="1"/>
</dbReference>
<dbReference type="SUPFAM" id="SSF56219">
    <property type="entry name" value="DNase I-like"/>
    <property type="match status" value="1"/>
</dbReference>
<keyword evidence="3" id="KW-0540">Nuclease</keyword>
<dbReference type="GO" id="GO:0004519">
    <property type="term" value="F:endonuclease activity"/>
    <property type="evidence" value="ECO:0007669"/>
    <property type="project" value="UniProtKB-KW"/>
</dbReference>
<keyword evidence="3" id="KW-0378">Hydrolase</keyword>
<feature type="signal peptide" evidence="1">
    <location>
        <begin position="1"/>
        <end position="27"/>
    </location>
</feature>
<feature type="domain" description="Endonuclease/exonuclease/phosphatase" evidence="2">
    <location>
        <begin position="37"/>
        <end position="258"/>
    </location>
</feature>
<reference evidence="4" key="1">
    <citation type="journal article" date="2019" name="Int. J. Syst. Evol. Microbiol.">
        <title>The Global Catalogue of Microorganisms (GCM) 10K type strain sequencing project: providing services to taxonomists for standard genome sequencing and annotation.</title>
        <authorList>
            <consortium name="The Broad Institute Genomics Platform"/>
            <consortium name="The Broad Institute Genome Sequencing Center for Infectious Disease"/>
            <person name="Wu L."/>
            <person name="Ma J."/>
        </authorList>
    </citation>
    <scope>NUCLEOTIDE SEQUENCE [LARGE SCALE GENOMIC DNA]</scope>
    <source>
        <strain evidence="4">JCM 18200</strain>
    </source>
</reference>
<gene>
    <name evidence="3" type="ORF">GCM10023231_00970</name>
</gene>
<dbReference type="Proteomes" id="UP001501411">
    <property type="component" value="Unassembled WGS sequence"/>
</dbReference>
<protein>
    <submittedName>
        <fullName evidence="3">Endonuclease/exonuclease/phosphatase family protein</fullName>
    </submittedName>
</protein>
<sequence length="268" mass="29802">MQMTRFIIKSLFYTLLIAFMNTSLSNAQGKGIKIKVLTYNIHHCNPPSKPDVIDIPAIAKVIRSSAADLVALQEVDVHTERSGKSINEAEELAKAAGMHYYFVKTIDYEGGAYGIAVLSKFRIVDSASYQLPMKASINGEPRGLAVITVQLKKGKQLKFACTHLDLKKENAYLQAVKIKELFAQEEIPSILCGDFNSLPESEALAQLLQSFTNSDPAHAFTIPTINPNRTIDYLLYRQPDQIKVSTHQVINETYASDHLPVMATFKVQ</sequence>
<dbReference type="PANTHER" id="PTHR14859:SF15">
    <property type="entry name" value="ENDONUCLEASE_EXONUCLEASE_PHOSPHATASE DOMAIN-CONTAINING PROTEIN"/>
    <property type="match status" value="1"/>
</dbReference>